<reference evidence="4 5" key="2">
    <citation type="submission" date="2014-03" db="EMBL/GenBank/DDBJ databases">
        <title>The Genome Sequence of Anncaliia algerae insect isolate PRA339.</title>
        <authorList>
            <consortium name="The Broad Institute Genome Sequencing Platform"/>
            <consortium name="The Broad Institute Genome Sequencing Center for Infectious Disease"/>
            <person name="Cuomo C."/>
            <person name="Becnel J."/>
            <person name="Sanscrainte N."/>
            <person name="Walker B."/>
            <person name="Young S.K."/>
            <person name="Zeng Q."/>
            <person name="Gargeya S."/>
            <person name="Fitzgerald M."/>
            <person name="Haas B."/>
            <person name="Abouelleil A."/>
            <person name="Alvarado L."/>
            <person name="Arachchi H.M."/>
            <person name="Berlin A.M."/>
            <person name="Chapman S.B."/>
            <person name="Dewar J."/>
            <person name="Goldberg J."/>
            <person name="Griggs A."/>
            <person name="Gujja S."/>
            <person name="Hansen M."/>
            <person name="Howarth C."/>
            <person name="Imamovic A."/>
            <person name="Larimer J."/>
            <person name="McCowan C."/>
            <person name="Murphy C."/>
            <person name="Neiman D."/>
            <person name="Pearson M."/>
            <person name="Priest M."/>
            <person name="Roberts A."/>
            <person name="Saif S."/>
            <person name="Shea T."/>
            <person name="Sisk P."/>
            <person name="Sykes S."/>
            <person name="Wortman J."/>
            <person name="Nusbaum C."/>
            <person name="Birren B."/>
        </authorList>
    </citation>
    <scope>NUCLEOTIDE SEQUENCE [LARGE SCALE GENOMIC DNA]</scope>
    <source>
        <strain evidence="4 5">PRA339</strain>
    </source>
</reference>
<protein>
    <recommendedName>
        <fullName evidence="6">40S ribosomal protein S21</fullName>
    </recommendedName>
</protein>
<evidence type="ECO:0000313" key="5">
    <source>
        <dbReference type="Proteomes" id="UP000030655"/>
    </source>
</evidence>
<dbReference type="InterPro" id="IPR001931">
    <property type="entry name" value="Ribosomal_eS21"/>
</dbReference>
<dbReference type="VEuPathDB" id="MicrosporidiaDB:H312_01195"/>
<accession>A0A059F2W4</accession>
<dbReference type="OrthoDB" id="278325at2759"/>
<dbReference type="GO" id="GO:0005840">
    <property type="term" value="C:ribosome"/>
    <property type="evidence" value="ECO:0007669"/>
    <property type="project" value="UniProtKB-KW"/>
</dbReference>
<keyword evidence="2" id="KW-0689">Ribosomal protein</keyword>
<keyword evidence="3" id="KW-0687">Ribonucleoprotein</keyword>
<gene>
    <name evidence="4" type="ORF">H312_01195</name>
</gene>
<dbReference type="AlphaFoldDB" id="A0A059F2W4"/>
<dbReference type="Gene3D" id="3.30.1230.20">
    <property type="match status" value="1"/>
</dbReference>
<dbReference type="Pfam" id="PF01249">
    <property type="entry name" value="Ribosomal_S21e"/>
    <property type="match status" value="1"/>
</dbReference>
<evidence type="ECO:0000256" key="2">
    <source>
        <dbReference type="ARBA" id="ARBA00022980"/>
    </source>
</evidence>
<dbReference type="GO" id="GO:0003735">
    <property type="term" value="F:structural constituent of ribosome"/>
    <property type="evidence" value="ECO:0007669"/>
    <property type="project" value="InterPro"/>
</dbReference>
<evidence type="ECO:0008006" key="6">
    <source>
        <dbReference type="Google" id="ProtNLM"/>
    </source>
</evidence>
<name>A0A059F2W4_9MICR</name>
<proteinExistence type="inferred from homology"/>
<dbReference type="InterPro" id="IPR038579">
    <property type="entry name" value="Ribosomal_eS21_sf"/>
</dbReference>
<evidence type="ECO:0000256" key="3">
    <source>
        <dbReference type="ARBA" id="ARBA00023274"/>
    </source>
</evidence>
<keyword evidence="5" id="KW-1185">Reference proteome</keyword>
<reference evidence="5" key="1">
    <citation type="submission" date="2013-02" db="EMBL/GenBank/DDBJ databases">
        <authorList>
            <consortium name="The Broad Institute Genome Sequencing Platform"/>
            <person name="Cuomo C."/>
            <person name="Becnel J."/>
            <person name="Sanscrainte N."/>
            <person name="Walker B."/>
            <person name="Young S.K."/>
            <person name="Zeng Q."/>
            <person name="Gargeya S."/>
            <person name="Fitzgerald M."/>
            <person name="Haas B."/>
            <person name="Abouelleil A."/>
            <person name="Alvarado L."/>
            <person name="Arachchi H.M."/>
            <person name="Berlin A.M."/>
            <person name="Chapman S.B."/>
            <person name="Dewar J."/>
            <person name="Goldberg J."/>
            <person name="Griggs A."/>
            <person name="Gujja S."/>
            <person name="Hansen M."/>
            <person name="Howarth C."/>
            <person name="Imamovic A."/>
            <person name="Larimer J."/>
            <person name="McCowan C."/>
            <person name="Murphy C."/>
            <person name="Neiman D."/>
            <person name="Pearson M."/>
            <person name="Priest M."/>
            <person name="Roberts A."/>
            <person name="Saif S."/>
            <person name="Shea T."/>
            <person name="Sisk P."/>
            <person name="Sykes S."/>
            <person name="Wortman J."/>
            <person name="Nusbaum C."/>
            <person name="Birren B."/>
        </authorList>
    </citation>
    <scope>NUCLEOTIDE SEQUENCE [LARGE SCALE GENOMIC DNA]</scope>
    <source>
        <strain evidence="5">PRA339</strain>
    </source>
</reference>
<comment type="similarity">
    <text evidence="1">Belongs to the eukaryotic ribosomal protein eS21 family.</text>
</comment>
<dbReference type="GO" id="GO:0006412">
    <property type="term" value="P:translation"/>
    <property type="evidence" value="ECO:0007669"/>
    <property type="project" value="InterPro"/>
</dbReference>
<evidence type="ECO:0000256" key="1">
    <source>
        <dbReference type="ARBA" id="ARBA00010228"/>
    </source>
</evidence>
<dbReference type="EMBL" id="KK365144">
    <property type="protein sequence ID" value="KCZ81316.1"/>
    <property type="molecule type" value="Genomic_DNA"/>
</dbReference>
<sequence>MSVNQRLCSISGKIISRTDKSSVQLTFAVLNEDGRATNDILVYNICGSIRKNGRIDEALNEKLIESAKI</sequence>
<dbReference type="Proteomes" id="UP000030655">
    <property type="component" value="Unassembled WGS sequence"/>
</dbReference>
<evidence type="ECO:0000313" key="4">
    <source>
        <dbReference type="EMBL" id="KCZ81316.1"/>
    </source>
</evidence>
<organism evidence="4 5">
    <name type="scientific">Anncaliia algerae PRA339</name>
    <dbReference type="NCBI Taxonomy" id="1288291"/>
    <lineage>
        <taxon>Eukaryota</taxon>
        <taxon>Fungi</taxon>
        <taxon>Fungi incertae sedis</taxon>
        <taxon>Microsporidia</taxon>
        <taxon>Tubulinosematoidea</taxon>
        <taxon>Tubulinosematidae</taxon>
        <taxon>Anncaliia</taxon>
    </lineage>
</organism>
<dbReference type="GO" id="GO:1990904">
    <property type="term" value="C:ribonucleoprotein complex"/>
    <property type="evidence" value="ECO:0007669"/>
    <property type="project" value="UniProtKB-KW"/>
</dbReference>
<dbReference type="HOGENOM" id="CLU_193154_0_0_1"/>